<dbReference type="Proteomes" id="UP000053900">
    <property type="component" value="Unassembled WGS sequence"/>
</dbReference>
<dbReference type="SUPFAM" id="SSF53098">
    <property type="entry name" value="Ribonuclease H-like"/>
    <property type="match status" value="1"/>
</dbReference>
<dbReference type="InterPro" id="IPR001584">
    <property type="entry name" value="Integrase_cat-core"/>
</dbReference>
<dbReference type="InterPro" id="IPR025948">
    <property type="entry name" value="HTH-like_dom"/>
</dbReference>
<dbReference type="Pfam" id="PF13276">
    <property type="entry name" value="HTH_21"/>
    <property type="match status" value="1"/>
</dbReference>
<keyword evidence="3" id="KW-1185">Reference proteome</keyword>
<evidence type="ECO:0000259" key="1">
    <source>
        <dbReference type="PROSITE" id="PS50994"/>
    </source>
</evidence>
<reference evidence="2 3" key="1">
    <citation type="submission" date="2015-07" db="EMBL/GenBank/DDBJ databases">
        <title>Draft genome of Enhydrobacter aerosaccus.</title>
        <authorList>
            <person name="Wang X."/>
        </authorList>
    </citation>
    <scope>NUCLEOTIDE SEQUENCE [LARGE SCALE GENOMIC DNA]</scope>
    <source>
        <strain evidence="2 3">CGMCC9176</strain>
    </source>
</reference>
<evidence type="ECO:0000313" key="2">
    <source>
        <dbReference type="EMBL" id="KND23150.1"/>
    </source>
</evidence>
<gene>
    <name evidence="2" type="ORF">AFK20_03670</name>
</gene>
<sequence length="293" mass="33734">MSLIEQTAKSEPKISKVRLCQLFDIPRSTHYTLKNPKLPSLEQLNLRVWVKQAFEASKGSAGARNIAQIVSSKYQIKLSRYKARKIMQEQGLVSRQRTKHPYKHADKPHRIHDNVLNRDFAPIAPNQVWTGDVTYIRTKAGFCYLAVVIDLFSRNIVGFAMSDSPDSRLTVEALKMAYTVRLNPQNVLFHSDQGTHYTSRTYAEAVARCAGMKHSMSRRGNCWDNAPTERFFRSFKTEWMPLNGYDDLAQARIDVASYIIGYYSQIRPHSFNNYLTPVEKEKQFFSENLLDTV</sequence>
<proteinExistence type="predicted"/>
<dbReference type="InterPro" id="IPR048020">
    <property type="entry name" value="Transpos_IS3"/>
</dbReference>
<protein>
    <recommendedName>
        <fullName evidence="1">Integrase catalytic domain-containing protein</fullName>
    </recommendedName>
</protein>
<dbReference type="Gene3D" id="3.30.420.10">
    <property type="entry name" value="Ribonuclease H-like superfamily/Ribonuclease H"/>
    <property type="match status" value="1"/>
</dbReference>
<dbReference type="Pfam" id="PF00665">
    <property type="entry name" value="rve"/>
    <property type="match status" value="1"/>
</dbReference>
<dbReference type="InterPro" id="IPR012337">
    <property type="entry name" value="RNaseH-like_sf"/>
</dbReference>
<dbReference type="PROSITE" id="PS50994">
    <property type="entry name" value="INTEGRASE"/>
    <property type="match status" value="1"/>
</dbReference>
<dbReference type="PANTHER" id="PTHR46889:SF4">
    <property type="entry name" value="TRANSPOSASE INSO FOR INSERTION SEQUENCE ELEMENT IS911B-RELATED"/>
    <property type="match status" value="1"/>
</dbReference>
<accession>A0ABR5IPZ2</accession>
<dbReference type="EMBL" id="LGSW01000001">
    <property type="protein sequence ID" value="KND23150.1"/>
    <property type="molecule type" value="Genomic_DNA"/>
</dbReference>
<organism evidence="2 3">
    <name type="scientific">Enhydrobacter aerosaccus</name>
    <dbReference type="NCBI Taxonomy" id="225324"/>
    <lineage>
        <taxon>Bacteria</taxon>
        <taxon>Pseudomonadati</taxon>
        <taxon>Pseudomonadota</taxon>
        <taxon>Alphaproteobacteria</taxon>
        <taxon>Hyphomicrobiales</taxon>
        <taxon>Enhydrobacter</taxon>
    </lineage>
</organism>
<evidence type="ECO:0000313" key="3">
    <source>
        <dbReference type="Proteomes" id="UP000053900"/>
    </source>
</evidence>
<name>A0ABR5IPZ2_9HYPH</name>
<dbReference type="InterPro" id="IPR050900">
    <property type="entry name" value="Transposase_IS3/IS150/IS904"/>
</dbReference>
<dbReference type="NCBIfam" id="NF033516">
    <property type="entry name" value="transpos_IS3"/>
    <property type="match status" value="1"/>
</dbReference>
<feature type="domain" description="Integrase catalytic" evidence="1">
    <location>
        <begin position="121"/>
        <end position="285"/>
    </location>
</feature>
<dbReference type="PANTHER" id="PTHR46889">
    <property type="entry name" value="TRANSPOSASE INSF FOR INSERTION SEQUENCE IS3B-RELATED"/>
    <property type="match status" value="1"/>
</dbReference>
<comment type="caution">
    <text evidence="2">The sequence shown here is derived from an EMBL/GenBank/DDBJ whole genome shotgun (WGS) entry which is preliminary data.</text>
</comment>
<dbReference type="InterPro" id="IPR036397">
    <property type="entry name" value="RNaseH_sf"/>
</dbReference>